<keyword evidence="2" id="KW-1185">Reference proteome</keyword>
<reference evidence="2" key="1">
    <citation type="journal article" date="2008" name="Nat. Genet.">
        <title>The Pristionchus pacificus genome provides a unique perspective on nematode lifestyle and parasitism.</title>
        <authorList>
            <person name="Dieterich C."/>
            <person name="Clifton S.W."/>
            <person name="Schuster L.N."/>
            <person name="Chinwalla A."/>
            <person name="Delehaunty K."/>
            <person name="Dinkelacker I."/>
            <person name="Fulton L."/>
            <person name="Fulton R."/>
            <person name="Godfrey J."/>
            <person name="Minx P."/>
            <person name="Mitreva M."/>
            <person name="Roeseler W."/>
            <person name="Tian H."/>
            <person name="Witte H."/>
            <person name="Yang S.P."/>
            <person name="Wilson R.K."/>
            <person name="Sommer R.J."/>
        </authorList>
    </citation>
    <scope>NUCLEOTIDE SEQUENCE [LARGE SCALE GENOMIC DNA]</scope>
    <source>
        <strain evidence="2">PS312</strain>
    </source>
</reference>
<dbReference type="EnsemblMetazoa" id="PPA34855.1">
    <property type="protein sequence ID" value="PPA34855.1"/>
    <property type="gene ID" value="WBGene00273224"/>
</dbReference>
<dbReference type="InterPro" id="IPR019956">
    <property type="entry name" value="Ubiquitin_dom"/>
</dbReference>
<name>A0A2A6C763_PRIPA</name>
<dbReference type="PRINTS" id="PR00348">
    <property type="entry name" value="UBIQUITIN"/>
</dbReference>
<dbReference type="Pfam" id="PF00240">
    <property type="entry name" value="ubiquitin"/>
    <property type="match status" value="1"/>
</dbReference>
<dbReference type="Gene3D" id="3.10.20.90">
    <property type="entry name" value="Phosphatidylinositol 3-kinase Catalytic Subunit, Chain A, domain 1"/>
    <property type="match status" value="1"/>
</dbReference>
<protein>
    <submittedName>
        <fullName evidence="1">Ubiquitin</fullName>
    </submittedName>
</protein>
<sequence>MYERMKGVPIDQQMYNFRGNPLEDGRTLEDYNIVKGSELHVVPRMRGC</sequence>
<dbReference type="OrthoDB" id="1885901at2759"/>
<dbReference type="InterPro" id="IPR000626">
    <property type="entry name" value="Ubiquitin-like_dom"/>
</dbReference>
<organism evidence="1 2">
    <name type="scientific">Pristionchus pacificus</name>
    <name type="common">Parasitic nematode worm</name>
    <dbReference type="NCBI Taxonomy" id="54126"/>
    <lineage>
        <taxon>Eukaryota</taxon>
        <taxon>Metazoa</taxon>
        <taxon>Ecdysozoa</taxon>
        <taxon>Nematoda</taxon>
        <taxon>Chromadorea</taxon>
        <taxon>Rhabditida</taxon>
        <taxon>Rhabditina</taxon>
        <taxon>Diplogasteromorpha</taxon>
        <taxon>Diplogasteroidea</taxon>
        <taxon>Neodiplogasteridae</taxon>
        <taxon>Pristionchus</taxon>
    </lineage>
</organism>
<accession>A0A2A6C763</accession>
<accession>A0A8R1YNT6</accession>
<dbReference type="InterPro" id="IPR029071">
    <property type="entry name" value="Ubiquitin-like_domsf"/>
</dbReference>
<dbReference type="PANTHER" id="PTHR10666">
    <property type="entry name" value="UBIQUITIN"/>
    <property type="match status" value="1"/>
</dbReference>
<dbReference type="AlphaFoldDB" id="A0A2A6C763"/>
<dbReference type="SUPFAM" id="SSF54236">
    <property type="entry name" value="Ubiquitin-like"/>
    <property type="match status" value="1"/>
</dbReference>
<reference evidence="1" key="2">
    <citation type="submission" date="2022-06" db="UniProtKB">
        <authorList>
            <consortium name="EnsemblMetazoa"/>
        </authorList>
    </citation>
    <scope>IDENTIFICATION</scope>
    <source>
        <strain evidence="1">PS312</strain>
    </source>
</reference>
<evidence type="ECO:0000313" key="2">
    <source>
        <dbReference type="Proteomes" id="UP000005239"/>
    </source>
</evidence>
<evidence type="ECO:0000313" key="1">
    <source>
        <dbReference type="EnsemblMetazoa" id="PPA34855.1"/>
    </source>
</evidence>
<dbReference type="Proteomes" id="UP000005239">
    <property type="component" value="Unassembled WGS sequence"/>
</dbReference>
<dbReference type="InterPro" id="IPR050158">
    <property type="entry name" value="Ubiquitin_ubiquitin-like"/>
</dbReference>
<gene>
    <name evidence="1" type="primary">WBGene00273224</name>
</gene>
<dbReference type="PROSITE" id="PS50053">
    <property type="entry name" value="UBIQUITIN_2"/>
    <property type="match status" value="1"/>
</dbReference>
<proteinExistence type="predicted"/>